<keyword evidence="2" id="KW-1185">Reference proteome</keyword>
<name>A0ACB9QQD3_9MYRT</name>
<protein>
    <submittedName>
        <fullName evidence="1">Uncharacterized protein</fullName>
    </submittedName>
</protein>
<gene>
    <name evidence="1" type="ORF">MLD38_016995</name>
</gene>
<evidence type="ECO:0000313" key="2">
    <source>
        <dbReference type="Proteomes" id="UP001057402"/>
    </source>
</evidence>
<sequence length="673" mass="76616">MLLGGAVVVFWVLLCNLLLFLSATRRQSSKTTSSRFPPDAMRNANRGDDSDAGHRDGLAPVVFSNPDVGEVHNSVPLPARLNRYEFSAGKGVTGFVEEPRAVSFVVREIVVVDSTETGHGVEKETLIHEHMGCCCDEEGDVDEDGVDQYFDVETFVEVKPIEEEDREFEFEGVEVREEEEERPSSYSEGSLLESLEGRFNRQGGSEDEVLHREGDQDESQVSPDCRKEEASMLKDPAPVTDRHNQSDEEEYIELELQEQRGDEDEEQGKPGLGGGSEGLGASEESCWSTNESDSDWDSPWEHEDIVEQLKLELRNVRTGGLTTIPEEYETAPNTAGTVGGLKPMTMEENKDRIGEIHKVYKNYSERMRKLDILNYQTFHAIGLTQLKANGGTGCSAAVSSDHDSMKSRLRRRRVDPAMESVAAYYQELEMVYVGHVCLSWEILQWQYGKVREMKESGCSRGGERYNHVAGELQLFRVLLDRFLEDEPFRGSSRVENYARTRCVLRSLLQVPAIRDDCFKDKKAKVRDEDDAISGAHLMTLMEESMRVFRDFLHADKHEDNVVIFGGNHEGLSDVVSSLRTQLQKKERRLKDMLRREGGIMRKFRRKKEDEDGAQEGHEMLVAEVELRVIARALRARKLTRVQAEWCRAKMERIRVEGRRMRVEKEPSFLLFPC</sequence>
<comment type="caution">
    <text evidence="1">The sequence shown here is derived from an EMBL/GenBank/DDBJ whole genome shotgun (WGS) entry which is preliminary data.</text>
</comment>
<reference evidence="2" key="1">
    <citation type="journal article" date="2023" name="Front. Plant Sci.">
        <title>Chromosomal-level genome assembly of Melastoma candidum provides insights into trichome evolution.</title>
        <authorList>
            <person name="Zhong Y."/>
            <person name="Wu W."/>
            <person name="Sun C."/>
            <person name="Zou P."/>
            <person name="Liu Y."/>
            <person name="Dai S."/>
            <person name="Zhou R."/>
        </authorList>
    </citation>
    <scope>NUCLEOTIDE SEQUENCE [LARGE SCALE GENOMIC DNA]</scope>
</reference>
<dbReference type="Proteomes" id="UP001057402">
    <property type="component" value="Chromosome 5"/>
</dbReference>
<accession>A0ACB9QQD3</accession>
<proteinExistence type="predicted"/>
<evidence type="ECO:0000313" key="1">
    <source>
        <dbReference type="EMBL" id="KAI4368438.1"/>
    </source>
</evidence>
<organism evidence="1 2">
    <name type="scientific">Melastoma candidum</name>
    <dbReference type="NCBI Taxonomy" id="119954"/>
    <lineage>
        <taxon>Eukaryota</taxon>
        <taxon>Viridiplantae</taxon>
        <taxon>Streptophyta</taxon>
        <taxon>Embryophyta</taxon>
        <taxon>Tracheophyta</taxon>
        <taxon>Spermatophyta</taxon>
        <taxon>Magnoliopsida</taxon>
        <taxon>eudicotyledons</taxon>
        <taxon>Gunneridae</taxon>
        <taxon>Pentapetalae</taxon>
        <taxon>rosids</taxon>
        <taxon>malvids</taxon>
        <taxon>Myrtales</taxon>
        <taxon>Melastomataceae</taxon>
        <taxon>Melastomatoideae</taxon>
        <taxon>Melastomateae</taxon>
        <taxon>Melastoma</taxon>
    </lineage>
</organism>
<dbReference type="EMBL" id="CM042884">
    <property type="protein sequence ID" value="KAI4368438.1"/>
    <property type="molecule type" value="Genomic_DNA"/>
</dbReference>